<evidence type="ECO:0000313" key="1">
    <source>
        <dbReference type="EMBL" id="TWS24777.1"/>
    </source>
</evidence>
<evidence type="ECO:0008006" key="3">
    <source>
        <dbReference type="Google" id="ProtNLM"/>
    </source>
</evidence>
<dbReference type="EMBL" id="VIGV01000002">
    <property type="protein sequence ID" value="TWS24777.1"/>
    <property type="molecule type" value="Genomic_DNA"/>
</dbReference>
<keyword evidence="2" id="KW-1185">Reference proteome</keyword>
<name>A0A5C5RNZ5_9ACTN</name>
<protein>
    <recommendedName>
        <fullName evidence="3">DUF2993 domain-containing protein</fullName>
    </recommendedName>
</protein>
<sequence length="243" mass="25313">MTMWIVGAVIAALVLAVGVAAAELVARAALRTRLAGLCSRVLGAPPVVTLDRRRPVLIQLAQRRLAGVTLDTRTVGAGPHAILLDAHARVLAPVPGGLRVTGLDATATLRLSWIRHIVDAAQVDGGPSGITVHSVALKPKKRSLVMTVGLPVAFGIGVGIRVVVAVGVDGGRLTFRATDLSMPISVVPVPIPVAWAIDSWVKELRPKIIPAALDALVVADARWEKESVTVDITADDATVPLLS</sequence>
<dbReference type="RefSeq" id="WP_146432179.1">
    <property type="nucleotide sequence ID" value="NZ_VIGV01000002.1"/>
</dbReference>
<dbReference type="Proteomes" id="UP000319792">
    <property type="component" value="Unassembled WGS sequence"/>
</dbReference>
<organism evidence="1 2">
    <name type="scientific">Tsukamurella sputi</name>
    <dbReference type="NCBI Taxonomy" id="2591848"/>
    <lineage>
        <taxon>Bacteria</taxon>
        <taxon>Bacillati</taxon>
        <taxon>Actinomycetota</taxon>
        <taxon>Actinomycetes</taxon>
        <taxon>Mycobacteriales</taxon>
        <taxon>Tsukamurellaceae</taxon>
        <taxon>Tsukamurella</taxon>
    </lineage>
</organism>
<dbReference type="AlphaFoldDB" id="A0A5C5RNZ5"/>
<dbReference type="OrthoDB" id="4774313at2"/>
<accession>A0A5C5RNZ5</accession>
<comment type="caution">
    <text evidence="1">The sequence shown here is derived from an EMBL/GenBank/DDBJ whole genome shotgun (WGS) entry which is preliminary data.</text>
</comment>
<reference evidence="1 2" key="1">
    <citation type="submission" date="2019-08" db="EMBL/GenBank/DDBJ databases">
        <title>Tsukamurella conjunctivitidis sp. nov., Tsukamurella assacharolytica sp. nov. and Tsukamurella sputae sp. nov. isolated from patients with conjunctivitis, bacteraemia (lymphoma) and respiratory infection (sputum) in Hong Kong.</title>
        <authorList>
            <person name="Fok K.M.N."/>
            <person name="Fong J.Y.H."/>
        </authorList>
    </citation>
    <scope>NUCLEOTIDE SEQUENCE [LARGE SCALE GENOMIC DNA]</scope>
    <source>
        <strain evidence="1 2">HKU70</strain>
    </source>
</reference>
<gene>
    <name evidence="1" type="ORF">FK268_05895</name>
</gene>
<proteinExistence type="predicted"/>
<evidence type="ECO:0000313" key="2">
    <source>
        <dbReference type="Proteomes" id="UP000319792"/>
    </source>
</evidence>